<gene>
    <name evidence="2" type="ORF">ACFFGN_10225</name>
</gene>
<dbReference type="RefSeq" id="WP_380045809.1">
    <property type="nucleotide sequence ID" value="NZ_JBHLTC010000011.1"/>
</dbReference>
<keyword evidence="2" id="KW-0489">Methyltransferase</keyword>
<dbReference type="Proteomes" id="UP001589890">
    <property type="component" value="Unassembled WGS sequence"/>
</dbReference>
<dbReference type="InterPro" id="IPR029063">
    <property type="entry name" value="SAM-dependent_MTases_sf"/>
</dbReference>
<evidence type="ECO:0000313" key="2">
    <source>
        <dbReference type="EMBL" id="MFC0624437.1"/>
    </source>
</evidence>
<protein>
    <submittedName>
        <fullName evidence="2">TRM11 family SAM-dependent methyltransferase</fullName>
    </submittedName>
</protein>
<dbReference type="Pfam" id="PF01170">
    <property type="entry name" value="UPF0020"/>
    <property type="match status" value="1"/>
</dbReference>
<dbReference type="GO" id="GO:0032259">
    <property type="term" value="P:methylation"/>
    <property type="evidence" value="ECO:0007669"/>
    <property type="project" value="UniProtKB-KW"/>
</dbReference>
<sequence>MAQYALLILPATNRVYAESSTGLTMAELALFGERALEARISDIAQTSIGGVPYVTFEADELSERDIALLSNMSSVYALFQYDGRLLAPLHLRPLDKLDSDLISIQKYQGKTNEHFTKLLLNVTLLASAFAEQMLARKFSVVDPLCGRGTTMNQALMYGFDAAGVDVDRKDFELYGTFLQTWLKRKRLKHDAEVIRVRRNHEVVAHRLQVSLGLTKESWKAGDKLNLSYVNVDTTRALEFYKPGSFDLLVTDAPYGVQHGSRTAESGLHRSPIDLLKAAAPTWAGLLRPGGALGIAWNTNVARRDAAAEILAGAGLEPLIDAPYDGFVHRVDQAIVRDILVARRP</sequence>
<keyword evidence="3" id="KW-1185">Reference proteome</keyword>
<reference evidence="2 3" key="1">
    <citation type="submission" date="2024-09" db="EMBL/GenBank/DDBJ databases">
        <authorList>
            <person name="Sun Q."/>
            <person name="Mori K."/>
        </authorList>
    </citation>
    <scope>NUCLEOTIDE SEQUENCE [LARGE SCALE GENOMIC DNA]</scope>
    <source>
        <strain evidence="2 3">CGMCC 1.15906</strain>
    </source>
</reference>
<dbReference type="Gene3D" id="3.40.50.150">
    <property type="entry name" value="Vaccinia Virus protein VP39"/>
    <property type="match status" value="1"/>
</dbReference>
<proteinExistence type="predicted"/>
<accession>A0ABV6QL33</accession>
<dbReference type="EMBL" id="JBHLTC010000011">
    <property type="protein sequence ID" value="MFC0624437.1"/>
    <property type="molecule type" value="Genomic_DNA"/>
</dbReference>
<name>A0ABV6QL33_9ACTN</name>
<evidence type="ECO:0000259" key="1">
    <source>
        <dbReference type="Pfam" id="PF01170"/>
    </source>
</evidence>
<evidence type="ECO:0000313" key="3">
    <source>
        <dbReference type="Proteomes" id="UP001589890"/>
    </source>
</evidence>
<comment type="caution">
    <text evidence="2">The sequence shown here is derived from an EMBL/GenBank/DDBJ whole genome shotgun (WGS) entry which is preliminary data.</text>
</comment>
<organism evidence="2 3">
    <name type="scientific">Kribbella deserti</name>
    <dbReference type="NCBI Taxonomy" id="1926257"/>
    <lineage>
        <taxon>Bacteria</taxon>
        <taxon>Bacillati</taxon>
        <taxon>Actinomycetota</taxon>
        <taxon>Actinomycetes</taxon>
        <taxon>Propionibacteriales</taxon>
        <taxon>Kribbellaceae</taxon>
        <taxon>Kribbella</taxon>
    </lineage>
</organism>
<keyword evidence="2" id="KW-0808">Transferase</keyword>
<dbReference type="InterPro" id="IPR000241">
    <property type="entry name" value="RlmKL-like_Mtase"/>
</dbReference>
<dbReference type="SUPFAM" id="SSF53335">
    <property type="entry name" value="S-adenosyl-L-methionine-dependent methyltransferases"/>
    <property type="match status" value="1"/>
</dbReference>
<dbReference type="GO" id="GO:0008168">
    <property type="term" value="F:methyltransferase activity"/>
    <property type="evidence" value="ECO:0007669"/>
    <property type="project" value="UniProtKB-KW"/>
</dbReference>
<feature type="domain" description="Ribosomal RNA large subunit methyltransferase K/L-like methyltransferase" evidence="1">
    <location>
        <begin position="139"/>
        <end position="277"/>
    </location>
</feature>